<feature type="transmembrane region" description="Helical" evidence="1">
    <location>
        <begin position="25"/>
        <end position="46"/>
    </location>
</feature>
<dbReference type="InterPro" id="IPR007813">
    <property type="entry name" value="PilN"/>
</dbReference>
<evidence type="ECO:0000256" key="1">
    <source>
        <dbReference type="SAM" id="Phobius"/>
    </source>
</evidence>
<sequence length="180" mass="20650">MINTTIQINLLPPEERQERWPVNRLFAVAALLGLMCFSLFAGYNVYRVYELERDIAAVEQQLQLLQPTQDKMVSTNSQQQVINAKNTLLTKLTTERKPWYAVVSRLAVIVPPQIWLEELGTGDKNTFKMKGNALTYPDLANFMQLLDQDDMFIEPVLIRAERDSQSVVTKFEMTVKVKGL</sequence>
<dbReference type="Pfam" id="PF05137">
    <property type="entry name" value="PilN"/>
    <property type="match status" value="1"/>
</dbReference>
<dbReference type="OrthoDB" id="1634262at2"/>
<accession>A0A1W2E9V0</accession>
<dbReference type="PANTHER" id="PTHR40278">
    <property type="entry name" value="DNA UTILIZATION PROTEIN HOFN"/>
    <property type="match status" value="1"/>
</dbReference>
<evidence type="ECO:0000313" key="3">
    <source>
        <dbReference type="Proteomes" id="UP000192738"/>
    </source>
</evidence>
<proteinExistence type="predicted"/>
<dbReference type="RefSeq" id="WP_084577717.1">
    <property type="nucleotide sequence ID" value="NZ_CP155572.1"/>
</dbReference>
<name>A0A1W2E9V0_9FIRM</name>
<dbReference type="STRING" id="112901.SAMN04488500_12282"/>
<keyword evidence="3" id="KW-1185">Reference proteome</keyword>
<evidence type="ECO:0000313" key="2">
    <source>
        <dbReference type="EMBL" id="SMD06511.1"/>
    </source>
</evidence>
<keyword evidence="1" id="KW-0472">Membrane</keyword>
<organism evidence="2 3">
    <name type="scientific">Sporomusa malonica</name>
    <dbReference type="NCBI Taxonomy" id="112901"/>
    <lineage>
        <taxon>Bacteria</taxon>
        <taxon>Bacillati</taxon>
        <taxon>Bacillota</taxon>
        <taxon>Negativicutes</taxon>
        <taxon>Selenomonadales</taxon>
        <taxon>Sporomusaceae</taxon>
        <taxon>Sporomusa</taxon>
    </lineage>
</organism>
<keyword evidence="1" id="KW-0812">Transmembrane</keyword>
<keyword evidence="1" id="KW-1133">Transmembrane helix</keyword>
<protein>
    <submittedName>
        <fullName evidence="2">Fimbrial assembly protein (PilN)</fullName>
    </submittedName>
</protein>
<gene>
    <name evidence="2" type="ORF">SAMN04488500_12282</name>
</gene>
<dbReference type="InterPro" id="IPR052534">
    <property type="entry name" value="Extracell_DNA_Util/SecSys_Comp"/>
</dbReference>
<dbReference type="Proteomes" id="UP000192738">
    <property type="component" value="Unassembled WGS sequence"/>
</dbReference>
<dbReference type="EMBL" id="FWXI01000022">
    <property type="protein sequence ID" value="SMD06511.1"/>
    <property type="molecule type" value="Genomic_DNA"/>
</dbReference>
<reference evidence="2 3" key="1">
    <citation type="submission" date="2017-04" db="EMBL/GenBank/DDBJ databases">
        <authorList>
            <person name="Afonso C.L."/>
            <person name="Miller P.J."/>
            <person name="Scott M.A."/>
            <person name="Spackman E."/>
            <person name="Goraichik I."/>
            <person name="Dimitrov K.M."/>
            <person name="Suarez D.L."/>
            <person name="Swayne D.E."/>
        </authorList>
    </citation>
    <scope>NUCLEOTIDE SEQUENCE [LARGE SCALE GENOMIC DNA]</scope>
    <source>
        <strain evidence="2 3">DSM 5090</strain>
    </source>
</reference>
<dbReference type="PANTHER" id="PTHR40278:SF1">
    <property type="entry name" value="DNA UTILIZATION PROTEIN HOFN"/>
    <property type="match status" value="1"/>
</dbReference>
<dbReference type="AlphaFoldDB" id="A0A1W2E9V0"/>